<dbReference type="Pfam" id="PF00328">
    <property type="entry name" value="His_Phos_2"/>
    <property type="match status" value="1"/>
</dbReference>
<name>A0A6A6WTM8_9PLEO</name>
<dbReference type="SUPFAM" id="SSF53254">
    <property type="entry name" value="Phosphoglycerate mutase-like"/>
    <property type="match status" value="1"/>
</dbReference>
<dbReference type="InterPro" id="IPR000560">
    <property type="entry name" value="His_Pase_clade-2"/>
</dbReference>
<dbReference type="OrthoDB" id="258392at2759"/>
<evidence type="ECO:0000256" key="3">
    <source>
        <dbReference type="SAM" id="SignalP"/>
    </source>
</evidence>
<dbReference type="PANTHER" id="PTHR11567">
    <property type="entry name" value="ACID PHOSPHATASE-RELATED"/>
    <property type="match status" value="1"/>
</dbReference>
<organism evidence="4 5">
    <name type="scientific">Melanomma pulvis-pyrius CBS 109.77</name>
    <dbReference type="NCBI Taxonomy" id="1314802"/>
    <lineage>
        <taxon>Eukaryota</taxon>
        <taxon>Fungi</taxon>
        <taxon>Dikarya</taxon>
        <taxon>Ascomycota</taxon>
        <taxon>Pezizomycotina</taxon>
        <taxon>Dothideomycetes</taxon>
        <taxon>Pleosporomycetidae</taxon>
        <taxon>Pleosporales</taxon>
        <taxon>Melanommataceae</taxon>
        <taxon>Melanomma</taxon>
    </lineage>
</organism>
<dbReference type="Proteomes" id="UP000799757">
    <property type="component" value="Unassembled WGS sequence"/>
</dbReference>
<dbReference type="GO" id="GO:0016791">
    <property type="term" value="F:phosphatase activity"/>
    <property type="evidence" value="ECO:0007669"/>
    <property type="project" value="TreeGrafter"/>
</dbReference>
<keyword evidence="5" id="KW-1185">Reference proteome</keyword>
<feature type="transmembrane region" description="Helical" evidence="2">
    <location>
        <begin position="427"/>
        <end position="452"/>
    </location>
</feature>
<dbReference type="EMBL" id="MU002341">
    <property type="protein sequence ID" value="KAF2787265.1"/>
    <property type="molecule type" value="Genomic_DNA"/>
</dbReference>
<keyword evidence="2" id="KW-1133">Transmembrane helix</keyword>
<reference evidence="4" key="1">
    <citation type="journal article" date="2020" name="Stud. Mycol.">
        <title>101 Dothideomycetes genomes: a test case for predicting lifestyles and emergence of pathogens.</title>
        <authorList>
            <person name="Haridas S."/>
            <person name="Albert R."/>
            <person name="Binder M."/>
            <person name="Bloem J."/>
            <person name="Labutti K."/>
            <person name="Salamov A."/>
            <person name="Andreopoulos B."/>
            <person name="Baker S."/>
            <person name="Barry K."/>
            <person name="Bills G."/>
            <person name="Bluhm B."/>
            <person name="Cannon C."/>
            <person name="Castanera R."/>
            <person name="Culley D."/>
            <person name="Daum C."/>
            <person name="Ezra D."/>
            <person name="Gonzalez J."/>
            <person name="Henrissat B."/>
            <person name="Kuo A."/>
            <person name="Liang C."/>
            <person name="Lipzen A."/>
            <person name="Lutzoni F."/>
            <person name="Magnuson J."/>
            <person name="Mondo S."/>
            <person name="Nolan M."/>
            <person name="Ohm R."/>
            <person name="Pangilinan J."/>
            <person name="Park H.-J."/>
            <person name="Ramirez L."/>
            <person name="Alfaro M."/>
            <person name="Sun H."/>
            <person name="Tritt A."/>
            <person name="Yoshinaga Y."/>
            <person name="Zwiers L.-H."/>
            <person name="Turgeon B."/>
            <person name="Goodwin S."/>
            <person name="Spatafora J."/>
            <person name="Crous P."/>
            <person name="Grigoriev I."/>
        </authorList>
    </citation>
    <scope>NUCLEOTIDE SEQUENCE</scope>
    <source>
        <strain evidence="4">CBS 109.77</strain>
    </source>
</reference>
<evidence type="ECO:0000313" key="5">
    <source>
        <dbReference type="Proteomes" id="UP000799757"/>
    </source>
</evidence>
<dbReference type="CDD" id="cd07061">
    <property type="entry name" value="HP_HAP_like"/>
    <property type="match status" value="1"/>
</dbReference>
<sequence length="477" mass="50684">MHFTTALSVLSMLASVEAAETVLGAYIFHRHGDRTPKSLAPTNLTTLGYEQVYASGQYYRSRYLTGSSKIRGINKDTVKLSQLSVTAPVDNVLQNSAMGFLQGLYPPVGQTIQALANGNEVQAPMDGYQLIPVNTLATGAGSEDAGWLQDATTCYNAKISSNSYFTSTEYTNLLNSTKDFYAALVPVVNGTFNEKDVTYKNAYIVYDLINVAEIHNTSIPSSDVLTNSTLFQTRTLADAHEWGLAYNETDQMRSISGMQLAGEILKYMNSTITSGKAGLSSNKFGIQFGAYATFFSFFGLASLQKANPDFMGVPDYASSMALELFTNADLSGGYPSNDDLQVRFLFHNGTASNSSEPVVYPLFGGSANSVSWTDFSNGLSQFAVSTTEAWCHKCGNSTGTCAAYATGGNDNPSTTQNSNGGGHHMSAAIGGVIGAFVTLAVVLGSLLAIMLLGGFRLVSKKTLAGRGSPVSETGVKA</sequence>
<evidence type="ECO:0000313" key="4">
    <source>
        <dbReference type="EMBL" id="KAF2787265.1"/>
    </source>
</evidence>
<keyword evidence="2" id="KW-0812">Transmembrane</keyword>
<evidence type="ECO:0000256" key="2">
    <source>
        <dbReference type="SAM" id="Phobius"/>
    </source>
</evidence>
<dbReference type="AlphaFoldDB" id="A0A6A6WTM8"/>
<keyword evidence="3" id="KW-0732">Signal</keyword>
<feature type="chain" id="PRO_5025499394" evidence="3">
    <location>
        <begin position="19"/>
        <end position="477"/>
    </location>
</feature>
<comment type="similarity">
    <text evidence="1">Belongs to the histidine acid phosphatase family.</text>
</comment>
<evidence type="ECO:0000256" key="1">
    <source>
        <dbReference type="ARBA" id="ARBA00005375"/>
    </source>
</evidence>
<gene>
    <name evidence="4" type="ORF">K505DRAFT_367508</name>
</gene>
<dbReference type="InterPro" id="IPR029033">
    <property type="entry name" value="His_PPase_superfam"/>
</dbReference>
<feature type="signal peptide" evidence="3">
    <location>
        <begin position="1"/>
        <end position="18"/>
    </location>
</feature>
<dbReference type="PANTHER" id="PTHR11567:SF142">
    <property type="entry name" value="PHOSPHOGLYCERATE MUTASE-LIKE PROTEIN"/>
    <property type="match status" value="1"/>
</dbReference>
<accession>A0A6A6WTM8</accession>
<keyword evidence="2" id="KW-0472">Membrane</keyword>
<proteinExistence type="inferred from homology"/>
<dbReference type="InterPro" id="IPR050645">
    <property type="entry name" value="Histidine_acid_phosphatase"/>
</dbReference>
<dbReference type="Gene3D" id="3.40.50.1240">
    <property type="entry name" value="Phosphoglycerate mutase-like"/>
    <property type="match status" value="1"/>
</dbReference>
<protein>
    <submittedName>
        <fullName evidence="4">Phosphoglycerate mutase-like protein</fullName>
    </submittedName>
</protein>